<feature type="transmembrane region" description="Helical" evidence="8">
    <location>
        <begin position="390"/>
        <end position="409"/>
    </location>
</feature>
<feature type="transmembrane region" description="Helical" evidence="8">
    <location>
        <begin position="122"/>
        <end position="143"/>
    </location>
</feature>
<sequence>MEDIKKGHGPGSAEYTYDAKEGGGGATTDVASSSEGETIVENVDDLKRRLSGRQIQMMAIGGSIGTALFVSIGSGLTTGGPGSLLIAFTLYCVFMAAVNSCMAEMAVFMPVSGSFVRMGGKWVDEAFGFMLGWNFFFYEAFLIPWEISALNLVLTFWSDDIPLAAICAACIVLYGIINLFAVKWYGESEFWLSSGKVILVGIVFSFTFITMVGGNPKHDAYGFRYWKTPGAFAEYVTTGPLGRFEGFLSALWKAAFTIVGPEYLGMISGEVEHPRKNLKRAFKTIYFRFGVFFIGGALACGIVIPYDDARLVAILSSNSSATGTAASSPYVIAMQNMGIGVLPHITNALLVTSIFSAGNSYVYCASRTLYSLALDGQAPKFLRRCTKKGVPIWCFCVTMIFPFLSFLAVGSSSAQVITWLANLTEASQIIDYIAICITYLFFYRALKAQGYDRRKLPYVGWAQPYVGWFGLVTMILTVGAYGYTTFLPGWWDVGTFFSYYTMCFVCPILYVGWKVVKKTKVVKPAEADLVWERPVIDAYEATLEDKHVGFWEEVRVMLGFWKKTEHVE</sequence>
<evidence type="ECO:0000256" key="7">
    <source>
        <dbReference type="SAM" id="MobiDB-lite"/>
    </source>
</evidence>
<dbReference type="InterPro" id="IPR004841">
    <property type="entry name" value="AA-permease/SLC12A_dom"/>
</dbReference>
<dbReference type="InterPro" id="IPR050524">
    <property type="entry name" value="APC_YAT"/>
</dbReference>
<dbReference type="OrthoDB" id="10062876at2759"/>
<evidence type="ECO:0000256" key="5">
    <source>
        <dbReference type="ARBA" id="ARBA00022989"/>
    </source>
</evidence>
<protein>
    <recommendedName>
        <fullName evidence="9">Amino acid permease/ SLC12A domain-containing protein</fullName>
    </recommendedName>
</protein>
<feature type="transmembrane region" description="Helical" evidence="8">
    <location>
        <begin position="344"/>
        <end position="364"/>
    </location>
</feature>
<dbReference type="GeneID" id="36569730"/>
<feature type="transmembrane region" description="Helical" evidence="8">
    <location>
        <begin position="57"/>
        <end position="76"/>
    </location>
</feature>
<feature type="transmembrane region" description="Helical" evidence="8">
    <location>
        <begin position="429"/>
        <end position="446"/>
    </location>
</feature>
<proteinExistence type="predicted"/>
<dbReference type="Proteomes" id="UP000241818">
    <property type="component" value="Unassembled WGS sequence"/>
</dbReference>
<feature type="transmembrane region" description="Helical" evidence="8">
    <location>
        <begin position="496"/>
        <end position="513"/>
    </location>
</feature>
<feature type="transmembrane region" description="Helical" evidence="8">
    <location>
        <begin position="466"/>
        <end position="484"/>
    </location>
</feature>
<keyword evidence="5 8" id="KW-1133">Transmembrane helix</keyword>
<dbReference type="PANTHER" id="PTHR43341:SF6">
    <property type="entry name" value="AMINO ACID TRANSPORTER (EUROFUNG)"/>
    <property type="match status" value="1"/>
</dbReference>
<feature type="transmembrane region" description="Helical" evidence="8">
    <location>
        <begin position="285"/>
        <end position="306"/>
    </location>
</feature>
<dbReference type="GO" id="GO:0015171">
    <property type="term" value="F:amino acid transmembrane transporter activity"/>
    <property type="evidence" value="ECO:0007669"/>
    <property type="project" value="TreeGrafter"/>
</dbReference>
<accession>A0A2T3B843</accession>
<evidence type="ECO:0000313" key="10">
    <source>
        <dbReference type="EMBL" id="PSS23040.1"/>
    </source>
</evidence>
<dbReference type="EMBL" id="KZ679008">
    <property type="protein sequence ID" value="PSS23040.1"/>
    <property type="molecule type" value="Genomic_DNA"/>
</dbReference>
<evidence type="ECO:0000256" key="8">
    <source>
        <dbReference type="SAM" id="Phobius"/>
    </source>
</evidence>
<dbReference type="GO" id="GO:0016020">
    <property type="term" value="C:membrane"/>
    <property type="evidence" value="ECO:0007669"/>
    <property type="project" value="UniProtKB-SubCell"/>
</dbReference>
<dbReference type="Pfam" id="PF00324">
    <property type="entry name" value="AA_permease"/>
    <property type="match status" value="1"/>
</dbReference>
<keyword evidence="2" id="KW-0813">Transport</keyword>
<reference evidence="10 11" key="1">
    <citation type="journal article" date="2018" name="New Phytol.">
        <title>Comparative genomics and transcriptomics depict ericoid mycorrhizal fungi as versatile saprotrophs and plant mutualists.</title>
        <authorList>
            <person name="Martino E."/>
            <person name="Morin E."/>
            <person name="Grelet G.A."/>
            <person name="Kuo A."/>
            <person name="Kohler A."/>
            <person name="Daghino S."/>
            <person name="Barry K.W."/>
            <person name="Cichocki N."/>
            <person name="Clum A."/>
            <person name="Dockter R.B."/>
            <person name="Hainaut M."/>
            <person name="Kuo R.C."/>
            <person name="LaButti K."/>
            <person name="Lindahl B.D."/>
            <person name="Lindquist E.A."/>
            <person name="Lipzen A."/>
            <person name="Khouja H.R."/>
            <person name="Magnuson J."/>
            <person name="Murat C."/>
            <person name="Ohm R.A."/>
            <person name="Singer S.W."/>
            <person name="Spatafora J.W."/>
            <person name="Wang M."/>
            <person name="Veneault-Fourrey C."/>
            <person name="Henrissat B."/>
            <person name="Grigoriev I.V."/>
            <person name="Martin F.M."/>
            <person name="Perotto S."/>
        </authorList>
    </citation>
    <scope>NUCLEOTIDE SEQUENCE [LARGE SCALE GENOMIC DNA]</scope>
    <source>
        <strain evidence="10 11">ATCC 22711</strain>
    </source>
</reference>
<feature type="transmembrane region" description="Helical" evidence="8">
    <location>
        <begin position="163"/>
        <end position="185"/>
    </location>
</feature>
<name>A0A2T3B843_AMORE</name>
<evidence type="ECO:0000256" key="3">
    <source>
        <dbReference type="ARBA" id="ARBA00022692"/>
    </source>
</evidence>
<dbReference type="InParanoid" id="A0A2T3B843"/>
<dbReference type="Gene3D" id="1.20.1740.10">
    <property type="entry name" value="Amino acid/polyamine transporter I"/>
    <property type="match status" value="1"/>
</dbReference>
<feature type="domain" description="Amino acid permease/ SLC12A" evidence="9">
    <location>
        <begin position="55"/>
        <end position="521"/>
    </location>
</feature>
<organism evidence="10 11">
    <name type="scientific">Amorphotheca resinae ATCC 22711</name>
    <dbReference type="NCBI Taxonomy" id="857342"/>
    <lineage>
        <taxon>Eukaryota</taxon>
        <taxon>Fungi</taxon>
        <taxon>Dikarya</taxon>
        <taxon>Ascomycota</taxon>
        <taxon>Pezizomycotina</taxon>
        <taxon>Leotiomycetes</taxon>
        <taxon>Helotiales</taxon>
        <taxon>Amorphothecaceae</taxon>
        <taxon>Amorphotheca</taxon>
    </lineage>
</organism>
<evidence type="ECO:0000256" key="1">
    <source>
        <dbReference type="ARBA" id="ARBA00004141"/>
    </source>
</evidence>
<gene>
    <name evidence="10" type="ORF">M430DRAFT_116812</name>
</gene>
<keyword evidence="6 8" id="KW-0472">Membrane</keyword>
<evidence type="ECO:0000313" key="11">
    <source>
        <dbReference type="Proteomes" id="UP000241818"/>
    </source>
</evidence>
<comment type="subcellular location">
    <subcellularLocation>
        <location evidence="1">Membrane</location>
        <topology evidence="1">Multi-pass membrane protein</topology>
    </subcellularLocation>
</comment>
<keyword evidence="3 8" id="KW-0812">Transmembrane</keyword>
<evidence type="ECO:0000256" key="6">
    <source>
        <dbReference type="ARBA" id="ARBA00023136"/>
    </source>
</evidence>
<evidence type="ECO:0000259" key="9">
    <source>
        <dbReference type="Pfam" id="PF00324"/>
    </source>
</evidence>
<dbReference type="PIRSF" id="PIRSF006060">
    <property type="entry name" value="AA_transporter"/>
    <property type="match status" value="1"/>
</dbReference>
<dbReference type="STRING" id="857342.A0A2T3B843"/>
<feature type="transmembrane region" description="Helical" evidence="8">
    <location>
        <begin position="82"/>
        <end position="101"/>
    </location>
</feature>
<feature type="region of interest" description="Disordered" evidence="7">
    <location>
        <begin position="1"/>
        <end position="34"/>
    </location>
</feature>
<feature type="transmembrane region" description="Helical" evidence="8">
    <location>
        <begin position="197"/>
        <end position="214"/>
    </location>
</feature>
<evidence type="ECO:0000256" key="4">
    <source>
        <dbReference type="ARBA" id="ARBA00022970"/>
    </source>
</evidence>
<dbReference type="PANTHER" id="PTHR43341">
    <property type="entry name" value="AMINO ACID PERMEASE"/>
    <property type="match status" value="1"/>
</dbReference>
<evidence type="ECO:0000256" key="2">
    <source>
        <dbReference type="ARBA" id="ARBA00022448"/>
    </source>
</evidence>
<dbReference type="AlphaFoldDB" id="A0A2T3B843"/>
<dbReference type="FunFam" id="1.20.1740.10:FF:000006">
    <property type="entry name" value="General amino acid permease"/>
    <property type="match status" value="1"/>
</dbReference>
<dbReference type="FunCoup" id="A0A2T3B843">
    <property type="interactions" value="133"/>
</dbReference>
<keyword evidence="4" id="KW-0029">Amino-acid transport</keyword>
<dbReference type="RefSeq" id="XP_024723086.1">
    <property type="nucleotide sequence ID" value="XM_024861649.1"/>
</dbReference>
<keyword evidence="11" id="KW-1185">Reference proteome</keyword>